<dbReference type="PANTHER" id="PTHR30461">
    <property type="entry name" value="DNA-INVERTASE FROM LAMBDOID PROPHAGE"/>
    <property type="match status" value="1"/>
</dbReference>
<comment type="similarity">
    <text evidence="1">Belongs to the site-specific recombinase resolvase family.</text>
</comment>
<sequence>MAVFGYGRVSTKEQQSENQRLELVRAGYDVSYWFADEGVSGKVPAMQRAQFRILLDKIRDGETLVVSKLDRLGRDAQDIGATIKMLAARRIEVIVLQLGKLDLTSSAGKLMLTMLAAMAEMERDLLVERTQSGLARAKAEGKTLGRPASTTDEQRAAMISRFKTGESISALARDYDVSRASVMRIVKPSAIGSAAA</sequence>
<name>A0ABW0PLP1_9BURK</name>
<organism evidence="6 7">
    <name type="scientific">Massilia jejuensis</name>
    <dbReference type="NCBI Taxonomy" id="648894"/>
    <lineage>
        <taxon>Bacteria</taxon>
        <taxon>Pseudomonadati</taxon>
        <taxon>Pseudomonadota</taxon>
        <taxon>Betaproteobacteria</taxon>
        <taxon>Burkholderiales</taxon>
        <taxon>Oxalobacteraceae</taxon>
        <taxon>Telluria group</taxon>
        <taxon>Massilia</taxon>
    </lineage>
</organism>
<keyword evidence="2" id="KW-0229">DNA integration</keyword>
<keyword evidence="7" id="KW-1185">Reference proteome</keyword>
<dbReference type="InterPro" id="IPR006119">
    <property type="entry name" value="Resolv_N"/>
</dbReference>
<dbReference type="CDD" id="cd03768">
    <property type="entry name" value="SR_ResInv"/>
    <property type="match status" value="1"/>
</dbReference>
<proteinExistence type="inferred from homology"/>
<dbReference type="RefSeq" id="WP_379725954.1">
    <property type="nucleotide sequence ID" value="NZ_JBHSMS010000073.1"/>
</dbReference>
<dbReference type="SMART" id="SM00857">
    <property type="entry name" value="Resolvase"/>
    <property type="match status" value="1"/>
</dbReference>
<dbReference type="Gene3D" id="3.40.50.1390">
    <property type="entry name" value="Resolvase, N-terminal catalytic domain"/>
    <property type="match status" value="1"/>
</dbReference>
<dbReference type="PROSITE" id="PS00398">
    <property type="entry name" value="RECOMBINASES_2"/>
    <property type="match status" value="1"/>
</dbReference>
<feature type="domain" description="Resolvase/invertase-type recombinase catalytic" evidence="5">
    <location>
        <begin position="2"/>
        <end position="141"/>
    </location>
</feature>
<dbReference type="CDD" id="cd00569">
    <property type="entry name" value="HTH_Hin_like"/>
    <property type="match status" value="1"/>
</dbReference>
<accession>A0ABW0PLP1</accession>
<evidence type="ECO:0000256" key="3">
    <source>
        <dbReference type="ARBA" id="ARBA00023125"/>
    </source>
</evidence>
<dbReference type="SUPFAM" id="SSF53041">
    <property type="entry name" value="Resolvase-like"/>
    <property type="match status" value="1"/>
</dbReference>
<dbReference type="Pfam" id="PF00239">
    <property type="entry name" value="Resolvase"/>
    <property type="match status" value="1"/>
</dbReference>
<reference evidence="7" key="1">
    <citation type="journal article" date="2019" name="Int. J. Syst. Evol. Microbiol.">
        <title>The Global Catalogue of Microorganisms (GCM) 10K type strain sequencing project: providing services to taxonomists for standard genome sequencing and annotation.</title>
        <authorList>
            <consortium name="The Broad Institute Genomics Platform"/>
            <consortium name="The Broad Institute Genome Sequencing Center for Infectious Disease"/>
            <person name="Wu L."/>
            <person name="Ma J."/>
        </authorList>
    </citation>
    <scope>NUCLEOTIDE SEQUENCE [LARGE SCALE GENOMIC DNA]</scope>
    <source>
        <strain evidence="7">CCUG 38813</strain>
    </source>
</reference>
<dbReference type="PANTHER" id="PTHR30461:SF2">
    <property type="entry name" value="SERINE RECOMBINASE PINE-RELATED"/>
    <property type="match status" value="1"/>
</dbReference>
<gene>
    <name evidence="6" type="ORF">ACFPOU_20870</name>
</gene>
<dbReference type="InterPro" id="IPR006118">
    <property type="entry name" value="Recombinase_CS"/>
</dbReference>
<evidence type="ECO:0000259" key="5">
    <source>
        <dbReference type="PROSITE" id="PS51736"/>
    </source>
</evidence>
<dbReference type="InterPro" id="IPR050639">
    <property type="entry name" value="SSR_resolvase"/>
</dbReference>
<dbReference type="Proteomes" id="UP001596031">
    <property type="component" value="Unassembled WGS sequence"/>
</dbReference>
<dbReference type="InterPro" id="IPR036162">
    <property type="entry name" value="Resolvase-like_N_sf"/>
</dbReference>
<dbReference type="PROSITE" id="PS51736">
    <property type="entry name" value="RECOMBINASES_3"/>
    <property type="match status" value="1"/>
</dbReference>
<evidence type="ECO:0000256" key="1">
    <source>
        <dbReference type="ARBA" id="ARBA00009913"/>
    </source>
</evidence>
<dbReference type="SUPFAM" id="SSF46689">
    <property type="entry name" value="Homeodomain-like"/>
    <property type="match status" value="1"/>
</dbReference>
<keyword evidence="4" id="KW-0233">DNA recombination</keyword>
<dbReference type="EMBL" id="JBHSMS010000073">
    <property type="protein sequence ID" value="MFC5513556.1"/>
    <property type="molecule type" value="Genomic_DNA"/>
</dbReference>
<evidence type="ECO:0000313" key="7">
    <source>
        <dbReference type="Proteomes" id="UP001596031"/>
    </source>
</evidence>
<dbReference type="InterPro" id="IPR009057">
    <property type="entry name" value="Homeodomain-like_sf"/>
</dbReference>
<dbReference type="InterPro" id="IPR006120">
    <property type="entry name" value="Resolvase_HTH_dom"/>
</dbReference>
<evidence type="ECO:0000313" key="6">
    <source>
        <dbReference type="EMBL" id="MFC5513556.1"/>
    </source>
</evidence>
<protein>
    <submittedName>
        <fullName evidence="6">Recombinase family protein</fullName>
    </submittedName>
</protein>
<evidence type="ECO:0000256" key="4">
    <source>
        <dbReference type="ARBA" id="ARBA00023172"/>
    </source>
</evidence>
<keyword evidence="3" id="KW-0238">DNA-binding</keyword>
<comment type="caution">
    <text evidence="6">The sequence shown here is derived from an EMBL/GenBank/DDBJ whole genome shotgun (WGS) entry which is preliminary data.</text>
</comment>
<dbReference type="Pfam" id="PF02796">
    <property type="entry name" value="HTH_7"/>
    <property type="match status" value="1"/>
</dbReference>
<evidence type="ECO:0000256" key="2">
    <source>
        <dbReference type="ARBA" id="ARBA00022908"/>
    </source>
</evidence>